<feature type="non-terminal residue" evidence="4">
    <location>
        <position position="1"/>
    </location>
</feature>
<keyword evidence="1 2" id="KW-0539">Nucleus</keyword>
<dbReference type="Proteomes" id="UP000274922">
    <property type="component" value="Unassembled WGS sequence"/>
</dbReference>
<gene>
    <name evidence="4" type="ORF">CXG81DRAFT_1412</name>
</gene>
<dbReference type="InterPro" id="IPR038704">
    <property type="entry name" value="YEAST_sf"/>
</dbReference>
<organism evidence="4 5">
    <name type="scientific">Caulochytrium protostelioides</name>
    <dbReference type="NCBI Taxonomy" id="1555241"/>
    <lineage>
        <taxon>Eukaryota</taxon>
        <taxon>Fungi</taxon>
        <taxon>Fungi incertae sedis</taxon>
        <taxon>Chytridiomycota</taxon>
        <taxon>Chytridiomycota incertae sedis</taxon>
        <taxon>Chytridiomycetes</taxon>
        <taxon>Caulochytriales</taxon>
        <taxon>Caulochytriaceae</taxon>
        <taxon>Caulochytrium</taxon>
    </lineage>
</organism>
<keyword evidence="5" id="KW-1185">Reference proteome</keyword>
<dbReference type="PROSITE" id="PS51037">
    <property type="entry name" value="YEATS"/>
    <property type="match status" value="1"/>
</dbReference>
<feature type="domain" description="YEATS" evidence="3">
    <location>
        <begin position="1"/>
        <end position="149"/>
    </location>
</feature>
<dbReference type="GO" id="GO:0006355">
    <property type="term" value="P:regulation of DNA-templated transcription"/>
    <property type="evidence" value="ECO:0007669"/>
    <property type="project" value="InterPro"/>
</dbReference>
<evidence type="ECO:0000313" key="5">
    <source>
        <dbReference type="Proteomes" id="UP000274922"/>
    </source>
</evidence>
<evidence type="ECO:0000313" key="4">
    <source>
        <dbReference type="EMBL" id="RKP02660.1"/>
    </source>
</evidence>
<dbReference type="Pfam" id="PF03366">
    <property type="entry name" value="YEATS"/>
    <property type="match status" value="1"/>
</dbReference>
<proteinExistence type="predicted"/>
<comment type="subcellular location">
    <subcellularLocation>
        <location evidence="2">Nucleus</location>
    </subcellularLocation>
</comment>
<evidence type="ECO:0000259" key="3">
    <source>
        <dbReference type="PROSITE" id="PS51037"/>
    </source>
</evidence>
<name>A0A4P9XBY5_9FUNG</name>
<dbReference type="Gene3D" id="2.60.40.1970">
    <property type="entry name" value="YEATS domain"/>
    <property type="match status" value="1"/>
</dbReference>
<protein>
    <recommendedName>
        <fullName evidence="3">YEATS domain-containing protein</fullName>
    </recommendedName>
</protein>
<evidence type="ECO:0000256" key="2">
    <source>
        <dbReference type="PROSITE-ProRule" id="PRU00376"/>
    </source>
</evidence>
<evidence type="ECO:0000256" key="1">
    <source>
        <dbReference type="ARBA" id="ARBA00023242"/>
    </source>
</evidence>
<dbReference type="EMBL" id="ML014138">
    <property type="protein sequence ID" value="RKP02660.1"/>
    <property type="molecule type" value="Genomic_DNA"/>
</dbReference>
<dbReference type="InterPro" id="IPR005033">
    <property type="entry name" value="YEATS"/>
</dbReference>
<dbReference type="OrthoDB" id="16041at2759"/>
<dbReference type="GO" id="GO:0000785">
    <property type="term" value="C:chromatin"/>
    <property type="evidence" value="ECO:0007669"/>
    <property type="project" value="UniProtKB-ARBA"/>
</dbReference>
<dbReference type="GO" id="GO:0005634">
    <property type="term" value="C:nucleus"/>
    <property type="evidence" value="ECO:0007669"/>
    <property type="project" value="UniProtKB-SubCell"/>
</dbReference>
<dbReference type="AlphaFoldDB" id="A0A4P9XBY5"/>
<dbReference type="InterPro" id="IPR055129">
    <property type="entry name" value="YEATS_dom"/>
</dbReference>
<dbReference type="STRING" id="1555241.A0A4P9XBY5"/>
<accession>A0A4P9XBY5</accession>
<dbReference type="PANTHER" id="PTHR47573">
    <property type="entry name" value="PROTEIN AF-9 HOMOLOG"/>
    <property type="match status" value="1"/>
</dbReference>
<reference evidence="5" key="1">
    <citation type="journal article" date="2018" name="Nat. Microbiol.">
        <title>Leveraging single-cell genomics to expand the fungal tree of life.</title>
        <authorList>
            <person name="Ahrendt S.R."/>
            <person name="Quandt C.A."/>
            <person name="Ciobanu D."/>
            <person name="Clum A."/>
            <person name="Salamov A."/>
            <person name="Andreopoulos B."/>
            <person name="Cheng J.F."/>
            <person name="Woyke T."/>
            <person name="Pelin A."/>
            <person name="Henrissat B."/>
            <person name="Reynolds N.K."/>
            <person name="Benny G.L."/>
            <person name="Smith M.E."/>
            <person name="James T.Y."/>
            <person name="Grigoriev I.V."/>
        </authorList>
    </citation>
    <scope>NUCLEOTIDE SEQUENCE [LARGE SCALE GENOMIC DNA]</scope>
    <source>
        <strain evidence="5">ATCC 52028</strain>
    </source>
</reference>
<sequence>IIYGSSAAVLKRDSPTFTEPADPLHTHRWSVYVMGHHGADISHFVKKVTFKLHQDFPDPLRIVTQPPFEVNETGWGEFDIVIRIYFHDTSEKPIALTHTLQLYTIEPKDGAVPPPPAVAASKRAVIAERYEEIVFHRPSEALARRLQEH</sequence>
<feature type="non-terminal residue" evidence="4">
    <location>
        <position position="149"/>
    </location>
</feature>